<keyword evidence="5" id="KW-0472">Membrane</keyword>
<gene>
    <name evidence="7" type="ORF">Q8A70_12465</name>
</gene>
<keyword evidence="1 3" id="KW-0807">Transducer</keyword>
<dbReference type="PRINTS" id="PR00260">
    <property type="entry name" value="CHEMTRNSDUCR"/>
</dbReference>
<keyword evidence="5" id="KW-0812">Transmembrane</keyword>
<feature type="compositionally biased region" description="Polar residues" evidence="4">
    <location>
        <begin position="395"/>
        <end position="411"/>
    </location>
</feature>
<organism evidence="7 8">
    <name type="scientific">Dongia sedimenti</name>
    <dbReference type="NCBI Taxonomy" id="3064282"/>
    <lineage>
        <taxon>Bacteria</taxon>
        <taxon>Pseudomonadati</taxon>
        <taxon>Pseudomonadota</taxon>
        <taxon>Alphaproteobacteria</taxon>
        <taxon>Rhodospirillales</taxon>
        <taxon>Dongiaceae</taxon>
        <taxon>Dongia</taxon>
    </lineage>
</organism>
<evidence type="ECO:0000259" key="6">
    <source>
        <dbReference type="PROSITE" id="PS50111"/>
    </source>
</evidence>
<dbReference type="PANTHER" id="PTHR32089:SF112">
    <property type="entry name" value="LYSOZYME-LIKE PROTEIN-RELATED"/>
    <property type="match status" value="1"/>
</dbReference>
<dbReference type="Gene3D" id="1.10.287.950">
    <property type="entry name" value="Methyl-accepting chemotaxis protein"/>
    <property type="match status" value="1"/>
</dbReference>
<feature type="transmembrane region" description="Helical" evidence="5">
    <location>
        <begin position="36"/>
        <end position="55"/>
    </location>
</feature>
<dbReference type="SMART" id="SM00283">
    <property type="entry name" value="MA"/>
    <property type="match status" value="1"/>
</dbReference>
<accession>A0ABU0YL83</accession>
<dbReference type="InterPro" id="IPR004089">
    <property type="entry name" value="MCPsignal_dom"/>
</dbReference>
<feature type="region of interest" description="Disordered" evidence="4">
    <location>
        <begin position="394"/>
        <end position="416"/>
    </location>
</feature>
<dbReference type="Proteomes" id="UP001230156">
    <property type="component" value="Unassembled WGS sequence"/>
</dbReference>
<keyword evidence="5" id="KW-1133">Transmembrane helix</keyword>
<evidence type="ECO:0000256" key="4">
    <source>
        <dbReference type="SAM" id="MobiDB-lite"/>
    </source>
</evidence>
<dbReference type="InterPro" id="IPR004090">
    <property type="entry name" value="Chemotax_Me-accpt_rcpt"/>
</dbReference>
<evidence type="ECO:0000256" key="1">
    <source>
        <dbReference type="ARBA" id="ARBA00023224"/>
    </source>
</evidence>
<reference evidence="8" key="1">
    <citation type="submission" date="2023-08" db="EMBL/GenBank/DDBJ databases">
        <title>Rhodospirillaceae gen. nov., a novel taxon isolated from the Yangtze River Yuezi River estuary sludge.</title>
        <authorList>
            <person name="Ruan L."/>
        </authorList>
    </citation>
    <scope>NUCLEOTIDE SEQUENCE [LARGE SCALE GENOMIC DNA]</scope>
    <source>
        <strain evidence="8">R-7</strain>
    </source>
</reference>
<dbReference type="SUPFAM" id="SSF58104">
    <property type="entry name" value="Methyl-accepting chemotaxis protein (MCP) signaling domain"/>
    <property type="match status" value="1"/>
</dbReference>
<name>A0ABU0YL83_9PROT</name>
<evidence type="ECO:0000256" key="3">
    <source>
        <dbReference type="PROSITE-ProRule" id="PRU00284"/>
    </source>
</evidence>
<evidence type="ECO:0000313" key="8">
    <source>
        <dbReference type="Proteomes" id="UP001230156"/>
    </source>
</evidence>
<evidence type="ECO:0000256" key="2">
    <source>
        <dbReference type="ARBA" id="ARBA00029447"/>
    </source>
</evidence>
<feature type="domain" description="Methyl-accepting transducer" evidence="6">
    <location>
        <begin position="177"/>
        <end position="413"/>
    </location>
</feature>
<dbReference type="PANTHER" id="PTHR32089">
    <property type="entry name" value="METHYL-ACCEPTING CHEMOTAXIS PROTEIN MCPB"/>
    <property type="match status" value="1"/>
</dbReference>
<keyword evidence="8" id="KW-1185">Reference proteome</keyword>
<comment type="caution">
    <text evidence="7">The sequence shown here is derived from an EMBL/GenBank/DDBJ whole genome shotgun (WGS) entry which is preliminary data.</text>
</comment>
<dbReference type="Pfam" id="PF00015">
    <property type="entry name" value="MCPsignal"/>
    <property type="match status" value="1"/>
</dbReference>
<proteinExistence type="inferred from homology"/>
<protein>
    <submittedName>
        <fullName evidence="7">Methyl-accepting chemotaxis protein</fullName>
    </submittedName>
</protein>
<comment type="similarity">
    <text evidence="2">Belongs to the methyl-accepting chemotaxis (MCP) protein family.</text>
</comment>
<sequence>MTSLFSRFSPLLFIALAGVLGLVAVALAVSGLALPAYVLGGLALLGQVLALIGLLRERRLVVEVTAMLKRLKAGDLEARVARIEGSSPIELLAWEANDVIDFADAFVREATASLEAVSRQVYYRRVITTGMPGAYRRGADAINAATDAMQHKIKNFAAARGTFEQNTAHVVSDLATVTLEIGAAARQIGAAAGSTTERTAAAVAASGEARSNLETVAAATEQLNASIAEISHQIHRTAEIAHEAKRETTEANVRTQVLIKSAERVRQVVALIKEVADHTNLIALNATIEAARAGEAGRGFAVVANEVKNLAGQSARAADEITGHVTEIEGGVGAVSGAIKAASDVITAMDEAAGSIASAMEEQSAATKEIARSVEQALASATTVAGNMDGVQRATGETQKSATGLSQSSADLETHSGRLSGSVGAFLDELKKVI</sequence>
<evidence type="ECO:0000313" key="7">
    <source>
        <dbReference type="EMBL" id="MDQ7248489.1"/>
    </source>
</evidence>
<evidence type="ECO:0000256" key="5">
    <source>
        <dbReference type="SAM" id="Phobius"/>
    </source>
</evidence>
<dbReference type="PROSITE" id="PS50111">
    <property type="entry name" value="CHEMOTAXIS_TRANSDUC_2"/>
    <property type="match status" value="1"/>
</dbReference>
<dbReference type="RefSeq" id="WP_379955969.1">
    <property type="nucleotide sequence ID" value="NZ_JAUYVI010000004.1"/>
</dbReference>
<dbReference type="EMBL" id="JAUYVI010000004">
    <property type="protein sequence ID" value="MDQ7248489.1"/>
    <property type="molecule type" value="Genomic_DNA"/>
</dbReference>